<name>A0A401QVV6_STRNR</name>
<dbReference type="Gene3D" id="3.30.470.20">
    <property type="entry name" value="ATP-grasp fold, B domain"/>
    <property type="match status" value="1"/>
</dbReference>
<dbReference type="GO" id="GO:0005524">
    <property type="term" value="F:ATP binding"/>
    <property type="evidence" value="ECO:0007669"/>
    <property type="project" value="UniProtKB-UniRule"/>
</dbReference>
<evidence type="ECO:0000256" key="3">
    <source>
        <dbReference type="ARBA" id="ARBA00022840"/>
    </source>
</evidence>
<accession>A0A401QVV6</accession>
<evidence type="ECO:0000256" key="1">
    <source>
        <dbReference type="ARBA" id="ARBA00022723"/>
    </source>
</evidence>
<reference evidence="7 8" key="1">
    <citation type="journal article" date="2019" name="Microbiol. Resour. Announc.">
        <title>Draft Genome Sequence of the Most Traditional epsilon-Poly-l-Lysine Producer, Streptomyces albulus NBRC14147.</title>
        <authorList>
            <person name="Yamanaka K."/>
            <person name="Hamano Y."/>
        </authorList>
    </citation>
    <scope>NUCLEOTIDE SEQUENCE [LARGE SCALE GENOMIC DNA]</scope>
    <source>
        <strain evidence="7 8">NBRC 14147</strain>
    </source>
</reference>
<evidence type="ECO:0000256" key="2">
    <source>
        <dbReference type="ARBA" id="ARBA00022741"/>
    </source>
</evidence>
<feature type="compositionally biased region" description="Low complexity" evidence="5">
    <location>
        <begin position="312"/>
        <end position="323"/>
    </location>
</feature>
<dbReference type="RefSeq" id="WP_242628628.1">
    <property type="nucleotide sequence ID" value="NZ_BHXC01000006.1"/>
</dbReference>
<organism evidence="7 8">
    <name type="scientific">Streptomyces noursei</name>
    <name type="common">Streptomyces albulus</name>
    <dbReference type="NCBI Taxonomy" id="1971"/>
    <lineage>
        <taxon>Bacteria</taxon>
        <taxon>Bacillati</taxon>
        <taxon>Actinomycetota</taxon>
        <taxon>Actinomycetes</taxon>
        <taxon>Kitasatosporales</taxon>
        <taxon>Streptomycetaceae</taxon>
        <taxon>Streptomyces</taxon>
    </lineage>
</organism>
<evidence type="ECO:0000256" key="5">
    <source>
        <dbReference type="SAM" id="MobiDB-lite"/>
    </source>
</evidence>
<dbReference type="EMBL" id="BHXC01000006">
    <property type="protein sequence ID" value="GCB89458.1"/>
    <property type="molecule type" value="Genomic_DNA"/>
</dbReference>
<evidence type="ECO:0000313" key="7">
    <source>
        <dbReference type="EMBL" id="GCB89458.1"/>
    </source>
</evidence>
<dbReference type="GO" id="GO:0005737">
    <property type="term" value="C:cytoplasm"/>
    <property type="evidence" value="ECO:0007669"/>
    <property type="project" value="TreeGrafter"/>
</dbReference>
<dbReference type="GO" id="GO:0005840">
    <property type="term" value="C:ribosome"/>
    <property type="evidence" value="ECO:0007669"/>
    <property type="project" value="UniProtKB-KW"/>
</dbReference>
<dbReference type="Pfam" id="PF08443">
    <property type="entry name" value="RimK"/>
    <property type="match status" value="1"/>
</dbReference>
<gene>
    <name evidence="7" type="primary">rimK</name>
    <name evidence="7" type="ORF">SALB_02133</name>
</gene>
<proteinExistence type="predicted"/>
<dbReference type="Gene3D" id="3.40.50.20">
    <property type="match status" value="1"/>
</dbReference>
<dbReference type="PROSITE" id="PS50975">
    <property type="entry name" value="ATP_GRASP"/>
    <property type="match status" value="1"/>
</dbReference>
<dbReference type="GO" id="GO:0072590">
    <property type="term" value="F:N-acetyl-L-aspartate-L-glutamate ligase activity"/>
    <property type="evidence" value="ECO:0007669"/>
    <property type="project" value="TreeGrafter"/>
</dbReference>
<dbReference type="Proteomes" id="UP000288351">
    <property type="component" value="Unassembled WGS sequence"/>
</dbReference>
<feature type="domain" description="ATP-grasp" evidence="6">
    <location>
        <begin position="119"/>
        <end position="307"/>
    </location>
</feature>
<keyword evidence="7" id="KW-0687">Ribonucleoprotein</keyword>
<keyword evidence="3 4" id="KW-0067">ATP-binding</keyword>
<sequence>MPSAIVEPAEVWMLAREHPAPLMRATRALSQALERVHGPRFAVWHSDELLFGVRDGRLVLQTLGGQDVPPPKVVLVRQTPGSMSEHRELTLLRHLERLGAVLINPAAAHHQCGNKLWQLQELAAAGLPVPDTLSYATAPLAGVVRSPQVRTPCVVKPVNGRNGSSVFLAPDTELLRALSGSLAQEVPLLLQEYVAASHGRDLRVVVVDGEPVAAQIRSSRDGSLASNLARGATAELCLGRHPEGEALAVRAAAALGLSVAGVDLLFTADGGHTLCEVNAVPGWRPRMTTVIPAITAYVDRLLAGAGAPPPRDAAYPFPATGRCPDPPPGPARRRPRGRAGAAGAGRPGRAAGADGVTGATGSVRGPVAAVGG</sequence>
<keyword evidence="1" id="KW-0479">Metal-binding</keyword>
<keyword evidence="7" id="KW-0689">Ribosomal protein</keyword>
<comment type="caution">
    <text evidence="7">The sequence shown here is derived from an EMBL/GenBank/DDBJ whole genome shotgun (WGS) entry which is preliminary data.</text>
</comment>
<keyword evidence="7" id="KW-0436">Ligase</keyword>
<evidence type="ECO:0000256" key="4">
    <source>
        <dbReference type="PROSITE-ProRule" id="PRU00409"/>
    </source>
</evidence>
<dbReference type="InterPro" id="IPR004666">
    <property type="entry name" value="Rp_bS6_RimK/Lys_biosynth_LsyX"/>
</dbReference>
<feature type="region of interest" description="Disordered" evidence="5">
    <location>
        <begin position="312"/>
        <end position="372"/>
    </location>
</feature>
<evidence type="ECO:0000259" key="6">
    <source>
        <dbReference type="PROSITE" id="PS50975"/>
    </source>
</evidence>
<dbReference type="GO" id="GO:0046872">
    <property type="term" value="F:metal ion binding"/>
    <property type="evidence" value="ECO:0007669"/>
    <property type="project" value="UniProtKB-KW"/>
</dbReference>
<dbReference type="AlphaFoldDB" id="A0A401QVV6"/>
<dbReference type="PANTHER" id="PTHR21621:SF0">
    <property type="entry name" value="BETA-CITRYLGLUTAMATE SYNTHASE B-RELATED"/>
    <property type="match status" value="1"/>
</dbReference>
<protein>
    <submittedName>
        <fullName evidence="7">Ribosomal protein S6--L-glutamate ligase</fullName>
    </submittedName>
</protein>
<evidence type="ECO:0000313" key="8">
    <source>
        <dbReference type="Proteomes" id="UP000288351"/>
    </source>
</evidence>
<dbReference type="SUPFAM" id="SSF56059">
    <property type="entry name" value="Glutathione synthetase ATP-binding domain-like"/>
    <property type="match status" value="1"/>
</dbReference>
<dbReference type="InterPro" id="IPR013651">
    <property type="entry name" value="ATP-grasp_RimK-type"/>
</dbReference>
<feature type="compositionally biased region" description="Low complexity" evidence="5">
    <location>
        <begin position="347"/>
        <end position="361"/>
    </location>
</feature>
<keyword evidence="2 4" id="KW-0547">Nucleotide-binding</keyword>
<dbReference type="PANTHER" id="PTHR21621">
    <property type="entry name" value="RIBOSOMAL PROTEIN S6 MODIFICATION PROTEIN"/>
    <property type="match status" value="1"/>
</dbReference>
<dbReference type="InterPro" id="IPR011761">
    <property type="entry name" value="ATP-grasp"/>
</dbReference>
<dbReference type="NCBIfam" id="TIGR00768">
    <property type="entry name" value="rimK_fam"/>
    <property type="match status" value="1"/>
</dbReference>